<feature type="signal peptide" evidence="1">
    <location>
        <begin position="1"/>
        <end position="21"/>
    </location>
</feature>
<evidence type="ECO:0000313" key="3">
    <source>
        <dbReference type="Proteomes" id="UP000633814"/>
    </source>
</evidence>
<dbReference type="Proteomes" id="UP000633814">
    <property type="component" value="Unassembled WGS sequence"/>
</dbReference>
<dbReference type="SUPFAM" id="SSF75169">
    <property type="entry name" value="DsrEFH-like"/>
    <property type="match status" value="1"/>
</dbReference>
<sequence>MQIHRFLLLIPLLLCTENALAAQLDNFKTGPVFNDFGPTAPVQQTEPVPANTVFKLAFDVAKAAEPGKLNRSIESAARFINMHVAAGVPIENIQLAVVVHGSASLEMTNPEFYAANKDGLKNSSATAIAQLQEKGVKFYLCGQSAAANGISNADLLPGVNMALSAMTAQVLLQQQGFAINPF</sequence>
<comment type="caution">
    <text evidence="2">The sequence shown here is derived from an EMBL/GenBank/DDBJ whole genome shotgun (WGS) entry which is preliminary data.</text>
</comment>
<proteinExistence type="predicted"/>
<dbReference type="Pfam" id="PF02635">
    <property type="entry name" value="DsrE"/>
    <property type="match status" value="1"/>
</dbReference>
<dbReference type="InterPro" id="IPR027396">
    <property type="entry name" value="DsrEFH-like"/>
</dbReference>
<keyword evidence="1" id="KW-0732">Signal</keyword>
<reference evidence="2 3" key="1">
    <citation type="submission" date="2021-10" db="EMBL/GenBank/DDBJ databases">
        <title>Alishewanella koreense sp. nov. isolated from seawater of southwestern coast in South Korea and the proposal for the reclassification of Rheinheimera perlucida and Rheinheimera tuosuensis as Arsukibacterium perlucida and Arsukibacterium tuosuensis.</title>
        <authorList>
            <person name="Kim K.H."/>
            <person name="Ruan W."/>
            <person name="Kim K.R."/>
            <person name="Baek J.H."/>
            <person name="Jeon C.O."/>
        </authorList>
    </citation>
    <scope>NUCLEOTIDE SEQUENCE [LARGE SCALE GENOMIC DNA]</scope>
    <source>
        <strain evidence="2 3">16-MA</strain>
    </source>
</reference>
<dbReference type="Gene3D" id="3.40.1260.10">
    <property type="entry name" value="DsrEFH-like"/>
    <property type="match status" value="1"/>
</dbReference>
<evidence type="ECO:0000313" key="2">
    <source>
        <dbReference type="EMBL" id="MCB5225834.1"/>
    </source>
</evidence>
<feature type="chain" id="PRO_5046348146" evidence="1">
    <location>
        <begin position="22"/>
        <end position="182"/>
    </location>
</feature>
<organism evidence="2 3">
    <name type="scientific">Alishewanella maricola</name>
    <dbReference type="NCBI Taxonomy" id="2795740"/>
    <lineage>
        <taxon>Bacteria</taxon>
        <taxon>Pseudomonadati</taxon>
        <taxon>Pseudomonadota</taxon>
        <taxon>Gammaproteobacteria</taxon>
        <taxon>Alteromonadales</taxon>
        <taxon>Alteromonadaceae</taxon>
        <taxon>Alishewanella</taxon>
    </lineage>
</organism>
<name>A0ABS8C0J4_9ALTE</name>
<dbReference type="PANTHER" id="PTHR37691:SF1">
    <property type="entry name" value="BLR3518 PROTEIN"/>
    <property type="match status" value="1"/>
</dbReference>
<dbReference type="EMBL" id="JAEINI020000001">
    <property type="protein sequence ID" value="MCB5225834.1"/>
    <property type="molecule type" value="Genomic_DNA"/>
</dbReference>
<dbReference type="RefSeq" id="WP_226749913.1">
    <property type="nucleotide sequence ID" value="NZ_JAEINI020000001.1"/>
</dbReference>
<dbReference type="PANTHER" id="PTHR37691">
    <property type="entry name" value="BLR3518 PROTEIN"/>
    <property type="match status" value="1"/>
</dbReference>
<protein>
    <submittedName>
        <fullName evidence="2">DsrE family protein</fullName>
    </submittedName>
</protein>
<dbReference type="InterPro" id="IPR003787">
    <property type="entry name" value="Sulphur_relay_DsrE/F-like"/>
</dbReference>
<gene>
    <name evidence="2" type="ORF">JAO78_003280</name>
</gene>
<keyword evidence="3" id="KW-1185">Reference proteome</keyword>
<evidence type="ECO:0000256" key="1">
    <source>
        <dbReference type="SAM" id="SignalP"/>
    </source>
</evidence>
<accession>A0ABS8C0J4</accession>